<keyword evidence="9" id="KW-1185">Reference proteome</keyword>
<dbReference type="Pfam" id="PF02290">
    <property type="entry name" value="SRP14"/>
    <property type="match status" value="1"/>
</dbReference>
<keyword evidence="7" id="KW-1133">Transmembrane helix</keyword>
<organism evidence="8 9">
    <name type="scientific">Prototheca wickerhamii</name>
    <dbReference type="NCBI Taxonomy" id="3111"/>
    <lineage>
        <taxon>Eukaryota</taxon>
        <taxon>Viridiplantae</taxon>
        <taxon>Chlorophyta</taxon>
        <taxon>core chlorophytes</taxon>
        <taxon>Trebouxiophyceae</taxon>
        <taxon>Chlorellales</taxon>
        <taxon>Chlorellaceae</taxon>
        <taxon>Prototheca</taxon>
    </lineage>
</organism>
<dbReference type="Gene3D" id="3.30.720.10">
    <property type="entry name" value="Signal recognition particle alu RNA binding heterodimer, srp9/1"/>
    <property type="match status" value="1"/>
</dbReference>
<dbReference type="InterPro" id="IPR009018">
    <property type="entry name" value="Signal_recog_particle_SRP9/14"/>
</dbReference>
<protein>
    <submittedName>
        <fullName evidence="8">Uncharacterized protein</fullName>
    </submittedName>
</protein>
<evidence type="ECO:0000256" key="1">
    <source>
        <dbReference type="ARBA" id="ARBA00004496"/>
    </source>
</evidence>
<keyword evidence="6" id="KW-0687">Ribonucleoprotein</keyword>
<evidence type="ECO:0000256" key="4">
    <source>
        <dbReference type="ARBA" id="ARBA00022884"/>
    </source>
</evidence>
<dbReference type="PANTHER" id="PTHR36970:SF1">
    <property type="entry name" value="BESTROPHIN HOMOLOG"/>
    <property type="match status" value="1"/>
</dbReference>
<name>A0AAD9IKG0_PROWI</name>
<sequence>MKVDPDRFLNELHRMFERQESAGSVFVTMKRTNEKPKTKADWDAVPYGCLVRATDGKKKVSTLLGPKDVLRFQDAYDTILKVSGFMDLPRHVARLLLDLRDISSSLFWFISCQTWYTLHCTLITITSTTFFSFITPSSPAIADLEWTLICFVVVLPLVGFTFFAYARRNRCLDDLAQVKLLMIDMIVAHESENDTIYNISDAMRSYFLPARFYSRYYPYINFRSAMIQIALDRARYTSHIRACLHSLTLAARSLGTSGALAPALVAQQQERVAKLALLLERLANVKEFRTPQGVRSMSRLYVALIIPIFFGPYWGWVQQRINYGFAFFFSIMMEWALVGVLNVSLALEDPFDNLGMDGIFIDEQLFEVQQVLEGDYGTLIQEPVAGAGGGRRARDQGRRLRRQL</sequence>
<comment type="subcellular location">
    <subcellularLocation>
        <location evidence="1">Cytoplasm</location>
    </subcellularLocation>
</comment>
<dbReference type="PANTHER" id="PTHR36970">
    <property type="entry name" value="UNNAMED PRODUCT"/>
    <property type="match status" value="1"/>
</dbReference>
<keyword evidence="3" id="KW-0963">Cytoplasm</keyword>
<feature type="transmembrane region" description="Helical" evidence="7">
    <location>
        <begin position="323"/>
        <end position="347"/>
    </location>
</feature>
<evidence type="ECO:0000256" key="5">
    <source>
        <dbReference type="ARBA" id="ARBA00023135"/>
    </source>
</evidence>
<accession>A0AAD9IKG0</accession>
<dbReference type="GO" id="GO:0005786">
    <property type="term" value="C:signal recognition particle, endoplasmic reticulum targeting"/>
    <property type="evidence" value="ECO:0007669"/>
    <property type="project" value="UniProtKB-KW"/>
</dbReference>
<dbReference type="AlphaFoldDB" id="A0AAD9IKG0"/>
<evidence type="ECO:0000256" key="6">
    <source>
        <dbReference type="ARBA" id="ARBA00023274"/>
    </source>
</evidence>
<evidence type="ECO:0000256" key="7">
    <source>
        <dbReference type="SAM" id="Phobius"/>
    </source>
</evidence>
<dbReference type="GO" id="GO:0008312">
    <property type="term" value="F:7S RNA binding"/>
    <property type="evidence" value="ECO:0007669"/>
    <property type="project" value="InterPro"/>
</dbReference>
<feature type="transmembrane region" description="Helical" evidence="7">
    <location>
        <begin position="300"/>
        <end position="317"/>
    </location>
</feature>
<proteinExistence type="inferred from homology"/>
<feature type="transmembrane region" description="Helical" evidence="7">
    <location>
        <begin position="106"/>
        <end position="134"/>
    </location>
</feature>
<keyword evidence="5" id="KW-0733">Signal recognition particle</keyword>
<dbReference type="InterPro" id="IPR003210">
    <property type="entry name" value="Signal_recog_particle_SRP14"/>
</dbReference>
<evidence type="ECO:0000256" key="3">
    <source>
        <dbReference type="ARBA" id="ARBA00022490"/>
    </source>
</evidence>
<evidence type="ECO:0000313" key="9">
    <source>
        <dbReference type="Proteomes" id="UP001255856"/>
    </source>
</evidence>
<gene>
    <name evidence="8" type="ORF">QBZ16_002962</name>
</gene>
<dbReference type="SUPFAM" id="SSF54762">
    <property type="entry name" value="Signal recognition particle alu RNA binding heterodimer, SRP9/14"/>
    <property type="match status" value="1"/>
</dbReference>
<keyword evidence="7" id="KW-0472">Membrane</keyword>
<dbReference type="GO" id="GO:0030942">
    <property type="term" value="F:endoplasmic reticulum signal peptide binding"/>
    <property type="evidence" value="ECO:0007669"/>
    <property type="project" value="InterPro"/>
</dbReference>
<evidence type="ECO:0000256" key="2">
    <source>
        <dbReference type="ARBA" id="ARBA00010349"/>
    </source>
</evidence>
<dbReference type="Proteomes" id="UP001255856">
    <property type="component" value="Unassembled WGS sequence"/>
</dbReference>
<keyword evidence="7" id="KW-0812">Transmembrane</keyword>
<comment type="similarity">
    <text evidence="2">Belongs to the SRP14 family.</text>
</comment>
<dbReference type="GO" id="GO:0006614">
    <property type="term" value="P:SRP-dependent cotranslational protein targeting to membrane"/>
    <property type="evidence" value="ECO:0007669"/>
    <property type="project" value="InterPro"/>
</dbReference>
<evidence type="ECO:0000313" key="8">
    <source>
        <dbReference type="EMBL" id="KAK2079271.1"/>
    </source>
</evidence>
<reference evidence="8" key="1">
    <citation type="submission" date="2021-01" db="EMBL/GenBank/DDBJ databases">
        <authorList>
            <person name="Eckstrom K.M.E."/>
        </authorList>
    </citation>
    <scope>NUCLEOTIDE SEQUENCE</scope>
    <source>
        <strain evidence="8">UVCC 0001</strain>
    </source>
</reference>
<feature type="transmembrane region" description="Helical" evidence="7">
    <location>
        <begin position="146"/>
        <end position="166"/>
    </location>
</feature>
<comment type="caution">
    <text evidence="8">The sequence shown here is derived from an EMBL/GenBank/DDBJ whole genome shotgun (WGS) entry which is preliminary data.</text>
</comment>
<dbReference type="EMBL" id="JASFZW010000003">
    <property type="protein sequence ID" value="KAK2079271.1"/>
    <property type="molecule type" value="Genomic_DNA"/>
</dbReference>
<keyword evidence="4" id="KW-0694">RNA-binding</keyword>